<dbReference type="EMBL" id="CP001634">
    <property type="protein sequence ID" value="ACR79258.1"/>
    <property type="molecule type" value="Genomic_DNA"/>
</dbReference>
<dbReference type="OrthoDB" id="45260at2"/>
<dbReference type="PANTHER" id="PTHR44757:SF2">
    <property type="entry name" value="BIOFILM ARCHITECTURE MAINTENANCE PROTEIN MBAA"/>
    <property type="match status" value="1"/>
</dbReference>
<keyword evidence="1" id="KW-1133">Transmembrane helix</keyword>
<reference evidence="3 4" key="2">
    <citation type="journal article" date="2011" name="J. Bacteriol.">
        <title>Genome Sequence of Kosmotoga olearia Strain TBF 19.5.1, a Thermophilic Bacterium with a Wide Growth Temperature Range, Isolated from the Troll B Oil Platform in the North Sea.</title>
        <authorList>
            <person name="Swithers K.S."/>
            <person name="Dipippo J.L."/>
            <person name="Bruce D.C."/>
            <person name="Detter C."/>
            <person name="Tapia R."/>
            <person name="Han S."/>
            <person name="Goodwin L.A."/>
            <person name="Han J."/>
            <person name="Woyke T."/>
            <person name="Pitluck S."/>
            <person name="Pennacchio L."/>
            <person name="Nolan M."/>
            <person name="Mikhailova N."/>
            <person name="Land M.L."/>
            <person name="Nesbo C.L."/>
            <person name="Gogarten J.P."/>
            <person name="Noll K.M."/>
        </authorList>
    </citation>
    <scope>NUCLEOTIDE SEQUENCE [LARGE SCALE GENOMIC DNA]</scope>
    <source>
        <strain evidence="4">ATCC BAA-1733 / DSM 21960 / TBF 19.5.1</strain>
    </source>
</reference>
<evidence type="ECO:0000313" key="3">
    <source>
        <dbReference type="EMBL" id="ACR79258.1"/>
    </source>
</evidence>
<dbReference type="Proteomes" id="UP000002382">
    <property type="component" value="Chromosome"/>
</dbReference>
<dbReference type="SMART" id="SM00267">
    <property type="entry name" value="GGDEF"/>
    <property type="match status" value="1"/>
</dbReference>
<dbReference type="HOGENOM" id="CLU_552963_0_0_0"/>
<proteinExistence type="predicted"/>
<dbReference type="Pfam" id="PF00990">
    <property type="entry name" value="GGDEF"/>
    <property type="match status" value="1"/>
</dbReference>
<dbReference type="STRING" id="521045.Kole_0538"/>
<gene>
    <name evidence="3" type="ordered locus">Kole_0538</name>
</gene>
<feature type="transmembrane region" description="Helical" evidence="1">
    <location>
        <begin position="16"/>
        <end position="38"/>
    </location>
</feature>
<feature type="domain" description="GGDEF" evidence="2">
    <location>
        <begin position="357"/>
        <end position="490"/>
    </location>
</feature>
<dbReference type="InterPro" id="IPR000160">
    <property type="entry name" value="GGDEF_dom"/>
</dbReference>
<dbReference type="CDD" id="cd01949">
    <property type="entry name" value="GGDEF"/>
    <property type="match status" value="1"/>
</dbReference>
<dbReference type="AlphaFoldDB" id="C5CEL2"/>
<dbReference type="InterPro" id="IPR029787">
    <property type="entry name" value="Nucleotide_cyclase"/>
</dbReference>
<accession>C5CEL2</accession>
<keyword evidence="1" id="KW-0812">Transmembrane</keyword>
<dbReference type="KEGG" id="kol:Kole_0538"/>
<dbReference type="InterPro" id="IPR043128">
    <property type="entry name" value="Rev_trsase/Diguanyl_cyclase"/>
</dbReference>
<protein>
    <submittedName>
        <fullName evidence="3">Diguanylate cyclase</fullName>
    </submittedName>
</protein>
<evidence type="ECO:0000259" key="2">
    <source>
        <dbReference type="PROSITE" id="PS50887"/>
    </source>
</evidence>
<keyword evidence="4" id="KW-1185">Reference proteome</keyword>
<name>C5CEL2_KOSOT</name>
<keyword evidence="1" id="KW-0472">Membrane</keyword>
<reference evidence="3 4" key="1">
    <citation type="submission" date="2009-06" db="EMBL/GenBank/DDBJ databases">
        <title>Complete sequence of Thermotogales bacterium TBF 19.5.1.</title>
        <authorList>
            <consortium name="US DOE Joint Genome Institute"/>
            <person name="Lucas S."/>
            <person name="Copeland A."/>
            <person name="Lapidus A."/>
            <person name="Glavina del Rio T."/>
            <person name="Tice H."/>
            <person name="Bruce D."/>
            <person name="Goodwin L."/>
            <person name="Pitluck S."/>
            <person name="Chertkov O."/>
            <person name="Brettin T."/>
            <person name="Detter J.C."/>
            <person name="Han C."/>
            <person name="Schmutz J."/>
            <person name="Larimer F."/>
            <person name="Land M."/>
            <person name="Hauser L."/>
            <person name="Kyrpides N."/>
            <person name="Ovchinnikova G."/>
            <person name="Noll K."/>
        </authorList>
    </citation>
    <scope>NUCLEOTIDE SEQUENCE [LARGE SCALE GENOMIC DNA]</scope>
    <source>
        <strain evidence="4">ATCC BAA-1733 / DSM 21960 / TBF 19.5.1</strain>
    </source>
</reference>
<organism evidence="3 4">
    <name type="scientific">Kosmotoga olearia (strain ATCC BAA-1733 / DSM 21960 / TBF 19.5.1)</name>
    <dbReference type="NCBI Taxonomy" id="521045"/>
    <lineage>
        <taxon>Bacteria</taxon>
        <taxon>Thermotogati</taxon>
        <taxon>Thermotogota</taxon>
        <taxon>Thermotogae</taxon>
        <taxon>Kosmotogales</taxon>
        <taxon>Kosmotogaceae</taxon>
        <taxon>Kosmotoga</taxon>
    </lineage>
</organism>
<dbReference type="SUPFAM" id="SSF55073">
    <property type="entry name" value="Nucleotide cyclase"/>
    <property type="match status" value="1"/>
</dbReference>
<dbReference type="eggNOG" id="COG2199">
    <property type="taxonomic scope" value="Bacteria"/>
</dbReference>
<dbReference type="PROSITE" id="PS50887">
    <property type="entry name" value="GGDEF"/>
    <property type="match status" value="1"/>
</dbReference>
<dbReference type="RefSeq" id="WP_012745042.1">
    <property type="nucleotide sequence ID" value="NC_012785.1"/>
</dbReference>
<evidence type="ECO:0000313" key="4">
    <source>
        <dbReference type="Proteomes" id="UP000002382"/>
    </source>
</evidence>
<feature type="transmembrane region" description="Helical" evidence="1">
    <location>
        <begin position="289"/>
        <end position="307"/>
    </location>
</feature>
<dbReference type="Gene3D" id="3.30.70.270">
    <property type="match status" value="1"/>
</dbReference>
<dbReference type="PANTHER" id="PTHR44757">
    <property type="entry name" value="DIGUANYLATE CYCLASE DGCP"/>
    <property type="match status" value="1"/>
</dbReference>
<dbReference type="NCBIfam" id="TIGR00254">
    <property type="entry name" value="GGDEF"/>
    <property type="match status" value="1"/>
</dbReference>
<dbReference type="InterPro" id="IPR052155">
    <property type="entry name" value="Biofilm_reg_signaling"/>
</dbReference>
<evidence type="ECO:0000256" key="1">
    <source>
        <dbReference type="SAM" id="Phobius"/>
    </source>
</evidence>
<sequence length="493" mass="56621">MKMNELNKCFLKSKKIQISVLVVLISILIISSIICYSVEFRTKLDEFKLSEKSKAESFSMILEKTLEKEIAEFKFFAGLLDLKILDEERVKQLLIAFTDSRFEDDPGAKVYIVDNSGKVLQKHAQIYCKKIEEIIQELISTNAISESTETVIDFIYISPLNFEEKLWITFGAPLYNGKDKVGTIFLLHSEDWLRKVFRNFLRNNDLVFGVFSKNSEVSFRNLYTDILVPIIPKEDILRNGQTQWLSTEGIWTLSTIKIDNLLENRMIGILTLYPDAEIKRGQLVVLKRIFVYDVVFLAIIMIGYVMASIQLKALKEFKNLEIKQSQIVRDPITGLLERKEFLKTLDYMIEFSEKENKKLALIFLDIDDFTSVNQLLGPVLADNVLKRFGERLRRVLRKDDIIGRVGGDEFGIIALVSEEEDVVKLIDKITVSIKDPIELGKFKLFLNATSGIAMFPKDGHNPDVLMTKAFEALRIAKSSDTKKKYRFFGVLNG</sequence>